<dbReference type="GO" id="GO:0030234">
    <property type="term" value="F:enzyme regulator activity"/>
    <property type="evidence" value="ECO:0007669"/>
    <property type="project" value="InterPro"/>
</dbReference>
<evidence type="ECO:0000313" key="2">
    <source>
        <dbReference type="EMBL" id="KAB8072058.1"/>
    </source>
</evidence>
<evidence type="ECO:0000256" key="1">
    <source>
        <dbReference type="SAM" id="Phobius"/>
    </source>
</evidence>
<protein>
    <submittedName>
        <fullName evidence="2">Uncharacterized protein</fullName>
    </submittedName>
</protein>
<keyword evidence="1" id="KW-1133">Transmembrane helix</keyword>
<reference evidence="2 3" key="1">
    <citation type="submission" date="2019-04" db="EMBL/GenBank/DDBJ databases">
        <title>Friends and foes A comparative genomics study of 23 Aspergillus species from section Flavi.</title>
        <authorList>
            <consortium name="DOE Joint Genome Institute"/>
            <person name="Kjaerbolling I."/>
            <person name="Vesth T."/>
            <person name="Frisvad J.C."/>
            <person name="Nybo J.L."/>
            <person name="Theobald S."/>
            <person name="Kildgaard S."/>
            <person name="Isbrandt T."/>
            <person name="Kuo A."/>
            <person name="Sato A."/>
            <person name="Lyhne E.K."/>
            <person name="Kogle M.E."/>
            <person name="Wiebenga A."/>
            <person name="Kun R.S."/>
            <person name="Lubbers R.J."/>
            <person name="Makela M.R."/>
            <person name="Barry K."/>
            <person name="Chovatia M."/>
            <person name="Clum A."/>
            <person name="Daum C."/>
            <person name="Haridas S."/>
            <person name="He G."/>
            <person name="LaButti K."/>
            <person name="Lipzen A."/>
            <person name="Mondo S."/>
            <person name="Riley R."/>
            <person name="Salamov A."/>
            <person name="Simmons B.A."/>
            <person name="Magnuson J.K."/>
            <person name="Henrissat B."/>
            <person name="Mortensen U.H."/>
            <person name="Larsen T.O."/>
            <person name="Devries R.P."/>
            <person name="Grigoriev I.V."/>
            <person name="Machida M."/>
            <person name="Baker S.E."/>
            <person name="Andersen M.R."/>
        </authorList>
    </citation>
    <scope>NUCLEOTIDE SEQUENCE [LARGE SCALE GENOMIC DNA]</scope>
    <source>
        <strain evidence="2 3">CBS 151.66</strain>
    </source>
</reference>
<sequence length="73" mass="8409">MPAIHALTPRTQANIIKRSNWASENPGVVLVFCIVFIVAVGIIALFAYRKWMSWKAKRQSFEVHQERPEVQQT</sequence>
<dbReference type="InterPro" id="IPR012589">
    <property type="entry name" value="Pmp1/Pmp2"/>
</dbReference>
<keyword evidence="3" id="KW-1185">Reference proteome</keyword>
<dbReference type="OrthoDB" id="5402816at2759"/>
<organism evidence="2 3">
    <name type="scientific">Aspergillus leporis</name>
    <dbReference type="NCBI Taxonomy" id="41062"/>
    <lineage>
        <taxon>Eukaryota</taxon>
        <taxon>Fungi</taxon>
        <taxon>Dikarya</taxon>
        <taxon>Ascomycota</taxon>
        <taxon>Pezizomycotina</taxon>
        <taxon>Eurotiomycetes</taxon>
        <taxon>Eurotiomycetidae</taxon>
        <taxon>Eurotiales</taxon>
        <taxon>Aspergillaceae</taxon>
        <taxon>Aspergillus</taxon>
        <taxon>Aspergillus subgen. Circumdati</taxon>
    </lineage>
</organism>
<gene>
    <name evidence="2" type="ORF">BDV29DRAFT_178135</name>
</gene>
<dbReference type="EMBL" id="ML732256">
    <property type="protein sequence ID" value="KAB8072058.1"/>
    <property type="molecule type" value="Genomic_DNA"/>
</dbReference>
<keyword evidence="1" id="KW-0472">Membrane</keyword>
<dbReference type="Pfam" id="PF08114">
    <property type="entry name" value="PMP1_2"/>
    <property type="match status" value="1"/>
</dbReference>
<proteinExistence type="predicted"/>
<name>A0A5N5WU35_9EURO</name>
<accession>A0A5N5WU35</accession>
<dbReference type="Proteomes" id="UP000326565">
    <property type="component" value="Unassembled WGS sequence"/>
</dbReference>
<keyword evidence="1" id="KW-0812">Transmembrane</keyword>
<evidence type="ECO:0000313" key="3">
    <source>
        <dbReference type="Proteomes" id="UP000326565"/>
    </source>
</evidence>
<dbReference type="AlphaFoldDB" id="A0A5N5WU35"/>
<feature type="transmembrane region" description="Helical" evidence="1">
    <location>
        <begin position="27"/>
        <end position="48"/>
    </location>
</feature>